<comment type="caution">
    <text evidence="1">The sequence shown here is derived from an EMBL/GenBank/DDBJ whole genome shotgun (WGS) entry which is preliminary data.</text>
</comment>
<dbReference type="EMBL" id="CAJVPZ010026729">
    <property type="protein sequence ID" value="CAG8726466.1"/>
    <property type="molecule type" value="Genomic_DNA"/>
</dbReference>
<gene>
    <name evidence="1" type="ORF">RFULGI_LOCUS11816</name>
</gene>
<protein>
    <submittedName>
        <fullName evidence="1">20122_t:CDS:1</fullName>
    </submittedName>
</protein>
<dbReference type="Proteomes" id="UP000789396">
    <property type="component" value="Unassembled WGS sequence"/>
</dbReference>
<evidence type="ECO:0000313" key="1">
    <source>
        <dbReference type="EMBL" id="CAG8726466.1"/>
    </source>
</evidence>
<reference evidence="1" key="1">
    <citation type="submission" date="2021-06" db="EMBL/GenBank/DDBJ databases">
        <authorList>
            <person name="Kallberg Y."/>
            <person name="Tangrot J."/>
            <person name="Rosling A."/>
        </authorList>
    </citation>
    <scope>NUCLEOTIDE SEQUENCE</scope>
    <source>
        <strain evidence="1">IN212</strain>
    </source>
</reference>
<feature type="non-terminal residue" evidence="1">
    <location>
        <position position="46"/>
    </location>
</feature>
<accession>A0A9N9I9B9</accession>
<organism evidence="1 2">
    <name type="scientific">Racocetra fulgida</name>
    <dbReference type="NCBI Taxonomy" id="60492"/>
    <lineage>
        <taxon>Eukaryota</taxon>
        <taxon>Fungi</taxon>
        <taxon>Fungi incertae sedis</taxon>
        <taxon>Mucoromycota</taxon>
        <taxon>Glomeromycotina</taxon>
        <taxon>Glomeromycetes</taxon>
        <taxon>Diversisporales</taxon>
        <taxon>Gigasporaceae</taxon>
        <taxon>Racocetra</taxon>
    </lineage>
</organism>
<name>A0A9N9I9B9_9GLOM</name>
<keyword evidence="2" id="KW-1185">Reference proteome</keyword>
<dbReference type="AlphaFoldDB" id="A0A9N9I9B9"/>
<sequence length="46" mass="5323">MILPRTMGELLLNIKIRNSSNPDNSEPETRELSIPSNITWNKLEKE</sequence>
<proteinExistence type="predicted"/>
<evidence type="ECO:0000313" key="2">
    <source>
        <dbReference type="Proteomes" id="UP000789396"/>
    </source>
</evidence>